<reference evidence="1" key="1">
    <citation type="submission" date="2007-11" db="EMBL/GenBank/DDBJ databases">
        <authorList>
            <person name="Fulton L."/>
            <person name="Clifton S."/>
            <person name="Fulton B."/>
            <person name="Xu J."/>
            <person name="Minx P."/>
            <person name="Pepin K.H."/>
            <person name="Johnson M."/>
            <person name="Thiruvilangam P."/>
            <person name="Bhonagiri V."/>
            <person name="Nash W.E."/>
            <person name="Mardis E.R."/>
            <person name="Wilson R.K."/>
        </authorList>
    </citation>
    <scope>NUCLEOTIDE SEQUENCE [LARGE SCALE GENOMIC DNA]</scope>
    <source>
        <strain evidence="1">DSM 17241</strain>
    </source>
</reference>
<proteinExistence type="predicted"/>
<reference evidence="1" key="2">
    <citation type="submission" date="2013-09" db="EMBL/GenBank/DDBJ databases">
        <title>Draft genome sequence of Anaerotruncus colihominis(DSM 17241).</title>
        <authorList>
            <person name="Sudarsanam P."/>
            <person name="Ley R."/>
            <person name="Guruge J."/>
            <person name="Turnbaugh P.J."/>
            <person name="Mahowald M."/>
            <person name="Liep D."/>
            <person name="Gordon J."/>
        </authorList>
    </citation>
    <scope>NUCLEOTIDE SEQUENCE</scope>
    <source>
        <strain evidence="1">DSM 17241</strain>
    </source>
</reference>
<sequence>MGAPKRPFFQKRPGKIPGLFCTSTAGNSELNPAGRTGSNEGILKPCQHPICPLLIIYPNYLNFNLNINLKFNCIYSL</sequence>
<name>B0P927_9FIRM</name>
<accession>B0P927</accession>
<evidence type="ECO:0000313" key="2">
    <source>
        <dbReference type="Proteomes" id="UP000003803"/>
    </source>
</evidence>
<comment type="caution">
    <text evidence="1">The sequence shown here is derived from an EMBL/GenBank/DDBJ whole genome shotgun (WGS) entry which is preliminary data.</text>
</comment>
<dbReference type="AlphaFoldDB" id="B0P927"/>
<protein>
    <submittedName>
        <fullName evidence="1">Uncharacterized protein</fullName>
    </submittedName>
</protein>
<dbReference type="Proteomes" id="UP000003803">
    <property type="component" value="Unassembled WGS sequence"/>
</dbReference>
<gene>
    <name evidence="1" type="ORF">ANACOL_01273</name>
</gene>
<keyword evidence="2" id="KW-1185">Reference proteome</keyword>
<evidence type="ECO:0000313" key="1">
    <source>
        <dbReference type="EMBL" id="EDS12053.1"/>
    </source>
</evidence>
<dbReference type="EMBL" id="ABGD02000008">
    <property type="protein sequence ID" value="EDS12053.1"/>
    <property type="molecule type" value="Genomic_DNA"/>
</dbReference>
<dbReference type="HOGENOM" id="CLU_2630355_0_0_9"/>
<organism evidence="1 2">
    <name type="scientific">Anaerotruncus colihominis DSM 17241</name>
    <dbReference type="NCBI Taxonomy" id="445972"/>
    <lineage>
        <taxon>Bacteria</taxon>
        <taxon>Bacillati</taxon>
        <taxon>Bacillota</taxon>
        <taxon>Clostridia</taxon>
        <taxon>Eubacteriales</taxon>
        <taxon>Oscillospiraceae</taxon>
        <taxon>Anaerotruncus</taxon>
    </lineage>
</organism>